<dbReference type="EC" id="4.1.1.31" evidence="4 10"/>
<protein>
    <recommendedName>
        <fullName evidence="5 10">Phosphoenolpyruvate carboxylase</fullName>
        <shortName evidence="10">PEPC</shortName>
        <shortName evidence="10">PEPCase</shortName>
        <ecNumber evidence="4 10">4.1.1.31</ecNumber>
    </recommendedName>
</protein>
<evidence type="ECO:0000256" key="9">
    <source>
        <dbReference type="ARBA" id="ARBA00048995"/>
    </source>
</evidence>
<gene>
    <name evidence="10 13" type="primary">ppc</name>
    <name evidence="13" type="ORF">GCM10011354_12080</name>
</gene>
<dbReference type="HAMAP" id="MF_00595">
    <property type="entry name" value="PEPcase_type1"/>
    <property type="match status" value="1"/>
</dbReference>
<evidence type="ECO:0000256" key="12">
    <source>
        <dbReference type="PROSITE-ProRule" id="PRU10112"/>
    </source>
</evidence>
<dbReference type="PROSITE" id="PS00393">
    <property type="entry name" value="PEPCASE_2"/>
    <property type="match status" value="1"/>
</dbReference>
<dbReference type="GO" id="GO:0006099">
    <property type="term" value="P:tricarboxylic acid cycle"/>
    <property type="evidence" value="ECO:0007669"/>
    <property type="project" value="InterPro"/>
</dbReference>
<comment type="function">
    <text evidence="2 10">Forms oxaloacetate, a four-carbon dicarboxylic acid source for the tricarboxylic acid cycle.</text>
</comment>
<dbReference type="InterPro" id="IPR018129">
    <property type="entry name" value="PEP_COase_Lys_AS"/>
</dbReference>
<evidence type="ECO:0000256" key="6">
    <source>
        <dbReference type="ARBA" id="ARBA00022842"/>
    </source>
</evidence>
<name>A0A8J3A731_9ACTN</name>
<dbReference type="InterPro" id="IPR015813">
    <property type="entry name" value="Pyrv/PenolPyrv_kinase-like_dom"/>
</dbReference>
<dbReference type="GO" id="GO:0006107">
    <property type="term" value="P:oxaloacetate metabolic process"/>
    <property type="evidence" value="ECO:0007669"/>
    <property type="project" value="UniProtKB-UniRule"/>
</dbReference>
<evidence type="ECO:0000256" key="4">
    <source>
        <dbReference type="ARBA" id="ARBA00012305"/>
    </source>
</evidence>
<comment type="subunit">
    <text evidence="10">Homotetramer.</text>
</comment>
<dbReference type="AlphaFoldDB" id="A0A8J3A731"/>
<dbReference type="PROSITE" id="PS00781">
    <property type="entry name" value="PEPCASE_1"/>
    <property type="match status" value="1"/>
</dbReference>
<dbReference type="Proteomes" id="UP000650511">
    <property type="component" value="Unassembled WGS sequence"/>
</dbReference>
<dbReference type="OrthoDB" id="9768133at2"/>
<comment type="caution">
    <text evidence="13">The sequence shown here is derived from an EMBL/GenBank/DDBJ whole genome shotgun (WGS) entry which is preliminary data.</text>
</comment>
<evidence type="ECO:0000256" key="8">
    <source>
        <dbReference type="ARBA" id="ARBA00023300"/>
    </source>
</evidence>
<reference evidence="13" key="2">
    <citation type="submission" date="2020-09" db="EMBL/GenBank/DDBJ databases">
        <authorList>
            <person name="Sun Q."/>
            <person name="Zhou Y."/>
        </authorList>
    </citation>
    <scope>NUCLEOTIDE SEQUENCE</scope>
    <source>
        <strain evidence="13">CGMCC 1.14988</strain>
    </source>
</reference>
<dbReference type="NCBIfam" id="NF000584">
    <property type="entry name" value="PRK00009.1"/>
    <property type="match status" value="1"/>
</dbReference>
<dbReference type="Pfam" id="PF00311">
    <property type="entry name" value="PEPcase"/>
    <property type="match status" value="1"/>
</dbReference>
<keyword evidence="8 10" id="KW-0120">Carbon dioxide fixation</keyword>
<feature type="active site" evidence="10 11">
    <location>
        <position position="143"/>
    </location>
</feature>
<dbReference type="GO" id="GO:0008964">
    <property type="term" value="F:phosphoenolpyruvate carboxylase activity"/>
    <property type="evidence" value="ECO:0007669"/>
    <property type="project" value="UniProtKB-UniRule"/>
</dbReference>
<evidence type="ECO:0000256" key="11">
    <source>
        <dbReference type="PROSITE-ProRule" id="PRU10111"/>
    </source>
</evidence>
<dbReference type="GO" id="GO:0000287">
    <property type="term" value="F:magnesium ion binding"/>
    <property type="evidence" value="ECO:0007669"/>
    <property type="project" value="UniProtKB-UniRule"/>
</dbReference>
<keyword evidence="6 10" id="KW-0460">Magnesium</keyword>
<dbReference type="InterPro" id="IPR021135">
    <property type="entry name" value="PEP_COase"/>
</dbReference>
<evidence type="ECO:0000256" key="7">
    <source>
        <dbReference type="ARBA" id="ARBA00023239"/>
    </source>
</evidence>
<keyword evidence="14" id="KW-1185">Reference proteome</keyword>
<dbReference type="EMBL" id="BMHA01000004">
    <property type="protein sequence ID" value="GGI05037.1"/>
    <property type="molecule type" value="Genomic_DNA"/>
</dbReference>
<organism evidence="13 14">
    <name type="scientific">Egicoccus halophilus</name>
    <dbReference type="NCBI Taxonomy" id="1670830"/>
    <lineage>
        <taxon>Bacteria</taxon>
        <taxon>Bacillati</taxon>
        <taxon>Actinomycetota</taxon>
        <taxon>Nitriliruptoria</taxon>
        <taxon>Egicoccales</taxon>
        <taxon>Egicoccaceae</taxon>
        <taxon>Egicoccus</taxon>
    </lineage>
</organism>
<evidence type="ECO:0000256" key="2">
    <source>
        <dbReference type="ARBA" id="ARBA00003670"/>
    </source>
</evidence>
<keyword evidence="7 10" id="KW-0456">Lyase</keyword>
<dbReference type="RefSeq" id="WP_130649525.1">
    <property type="nucleotide sequence ID" value="NZ_BMHA01000004.1"/>
</dbReference>
<dbReference type="Gene3D" id="1.20.1440.90">
    <property type="entry name" value="Phosphoenolpyruvate/pyruvate domain"/>
    <property type="match status" value="1"/>
</dbReference>
<evidence type="ECO:0000313" key="14">
    <source>
        <dbReference type="Proteomes" id="UP000650511"/>
    </source>
</evidence>
<evidence type="ECO:0000256" key="5">
    <source>
        <dbReference type="ARBA" id="ARBA00022419"/>
    </source>
</evidence>
<dbReference type="PANTHER" id="PTHR30523">
    <property type="entry name" value="PHOSPHOENOLPYRUVATE CARBOXYLASE"/>
    <property type="match status" value="1"/>
</dbReference>
<dbReference type="PRINTS" id="PR00150">
    <property type="entry name" value="PEPCARBXLASE"/>
</dbReference>
<dbReference type="GO" id="GO:0015977">
    <property type="term" value="P:carbon fixation"/>
    <property type="evidence" value="ECO:0007669"/>
    <property type="project" value="UniProtKB-UniRule"/>
</dbReference>
<dbReference type="SUPFAM" id="SSF51621">
    <property type="entry name" value="Phosphoenolpyruvate/pyruvate domain"/>
    <property type="match status" value="1"/>
</dbReference>
<accession>A0A8J3A731</accession>
<dbReference type="GO" id="GO:0005829">
    <property type="term" value="C:cytosol"/>
    <property type="evidence" value="ECO:0007669"/>
    <property type="project" value="TreeGrafter"/>
</dbReference>
<dbReference type="InterPro" id="IPR033129">
    <property type="entry name" value="PEPCASE_His_AS"/>
</dbReference>
<evidence type="ECO:0000256" key="1">
    <source>
        <dbReference type="ARBA" id="ARBA00001946"/>
    </source>
</evidence>
<feature type="active site" evidence="10 12">
    <location>
        <position position="574"/>
    </location>
</feature>
<evidence type="ECO:0000256" key="10">
    <source>
        <dbReference type="HAMAP-Rule" id="MF_00595"/>
    </source>
</evidence>
<comment type="cofactor">
    <cofactor evidence="1 10">
        <name>Mg(2+)</name>
        <dbReference type="ChEBI" id="CHEBI:18420"/>
    </cofactor>
</comment>
<reference evidence="13" key="1">
    <citation type="journal article" date="2014" name="Int. J. Syst. Evol. Microbiol.">
        <title>Complete genome sequence of Corynebacterium casei LMG S-19264T (=DSM 44701T), isolated from a smear-ripened cheese.</title>
        <authorList>
            <consortium name="US DOE Joint Genome Institute (JGI-PGF)"/>
            <person name="Walter F."/>
            <person name="Albersmeier A."/>
            <person name="Kalinowski J."/>
            <person name="Ruckert C."/>
        </authorList>
    </citation>
    <scope>NUCLEOTIDE SEQUENCE</scope>
    <source>
        <strain evidence="13">CGMCC 1.14988</strain>
    </source>
</reference>
<proteinExistence type="inferred from homology"/>
<sequence length="912" mass="101349">MDREATSAQVRLLGDLLGRTIATIEGDDRLDLVEQVRALSIAGRRGDADAGPELTRLLTDISVEDAIVVVSAFAAWFRLINLTEDQAMVRQLTVDRVAAGKAGTPHSETLLAAVRTLADWGLTAEQAAAAVAEVHVRPVLTAHPTESKRRTTLTKLGRIAGGLRELDADPLPPERHAHLERYLAEEIASLWLTDETRVRPPSVIEEVRNGLYWTESVLFDLVPRLHRDLRDAFDAVYPGHEVSVDGFFRLGSWIGGDRDGNPNVTPDVTEQTLREHQLLSLKLLRRSIDRLHAHLSVSERRGASAALDQRLRELRELLPDEAADIERKYPSQPHRQFLALVYQVLLVTEQLARRPWRHREVDPRAYADAAELVADLELLRDSLRSAGAGVIADGRLRSLQIQAEVFGFHLVTLDIRQHTRRHVAALAAVFGRYDEADAYGTLDEADRVALLTRELQAERPLAPAVLDFDEETNETLEVFRVIRRAHQRLGREAIDTYIISMTEQVSDVLAVLVMARDARCDGGLDVVPLFETVDDLVRAPQVLEELLTCPPYREHLRDRGDHQQIMIGYSDSNKDAGYLAATWQLHRAQRDLVRVADAHGVKLTVFHGRGGSIGRGGGPANAAIRAQPPEAVRGRLKLTEQGEVIAARYRDPVLAHRHLEQVLHAVLFTAAPDRPPTTDEHTDAVLDELAALARAAYRELVHDTPELVDYLHEATPLDAIGELNIASRPARRQAGRGIEDLRAIPWVFAWTQCRVHLPAWYGLGSAIHSWAADDDGRWQELQALVAGSPLLQAILDNVEMALAKADFRIAAAYASLASEPVRDAVFPRLQAEYDRTVSALLRVRGHDRLVGHDDDLAEVLRLRDPYLDPLHGVQVALLHRLRDEHDEATVRALREAVLVATNGIAAGQRNTG</sequence>
<comment type="catalytic activity">
    <reaction evidence="9 10">
        <text>oxaloacetate + phosphate = phosphoenolpyruvate + hydrogencarbonate</text>
        <dbReference type="Rhea" id="RHEA:28370"/>
        <dbReference type="ChEBI" id="CHEBI:16452"/>
        <dbReference type="ChEBI" id="CHEBI:17544"/>
        <dbReference type="ChEBI" id="CHEBI:43474"/>
        <dbReference type="ChEBI" id="CHEBI:58702"/>
        <dbReference type="EC" id="4.1.1.31"/>
    </reaction>
</comment>
<dbReference type="PANTHER" id="PTHR30523:SF6">
    <property type="entry name" value="PHOSPHOENOLPYRUVATE CARBOXYLASE"/>
    <property type="match status" value="1"/>
</dbReference>
<dbReference type="InterPro" id="IPR022805">
    <property type="entry name" value="PEP_COase_bac/pln-type"/>
</dbReference>
<comment type="similarity">
    <text evidence="3 10">Belongs to the PEPCase type 1 family.</text>
</comment>
<evidence type="ECO:0000313" key="13">
    <source>
        <dbReference type="EMBL" id="GGI05037.1"/>
    </source>
</evidence>
<evidence type="ECO:0000256" key="3">
    <source>
        <dbReference type="ARBA" id="ARBA00008346"/>
    </source>
</evidence>